<dbReference type="RefSeq" id="WP_152573983.1">
    <property type="nucleotide sequence ID" value="NZ_VIKU02000002.1"/>
</dbReference>
<organism evidence="3 4">
    <name type="scientific">Pelagihabitans pacificus</name>
    <dbReference type="NCBI Taxonomy" id="2696054"/>
    <lineage>
        <taxon>Bacteria</taxon>
        <taxon>Pseudomonadati</taxon>
        <taxon>Bacteroidota</taxon>
        <taxon>Flavobacteriia</taxon>
        <taxon>Flavobacteriales</taxon>
        <taxon>Flavobacteriaceae</taxon>
        <taxon>Pelagihabitans</taxon>
    </lineage>
</organism>
<dbReference type="InterPro" id="IPR013324">
    <property type="entry name" value="RNA_pol_sigma_r3/r4-like"/>
</dbReference>
<dbReference type="PANTHER" id="PTHR47756:SF2">
    <property type="entry name" value="BLL6612 PROTEIN"/>
    <property type="match status" value="1"/>
</dbReference>
<dbReference type="InterPro" id="IPR046531">
    <property type="entry name" value="DUF6596"/>
</dbReference>
<evidence type="ECO:0000313" key="4">
    <source>
        <dbReference type="Proteomes" id="UP000707206"/>
    </source>
</evidence>
<protein>
    <submittedName>
        <fullName evidence="3">Sigma-70 family RNA polymerase sigma factor</fullName>
    </submittedName>
</protein>
<gene>
    <name evidence="3" type="ORF">FK220_009000</name>
</gene>
<dbReference type="GO" id="GO:0003700">
    <property type="term" value="F:DNA-binding transcription factor activity"/>
    <property type="evidence" value="ECO:0007669"/>
    <property type="project" value="InterPro"/>
</dbReference>
<dbReference type="SUPFAM" id="SSF88946">
    <property type="entry name" value="Sigma2 domain of RNA polymerase sigma factors"/>
    <property type="match status" value="1"/>
</dbReference>
<reference evidence="3" key="1">
    <citation type="submission" date="2019-07" db="EMBL/GenBank/DDBJ databases">
        <authorList>
            <person name="De-Chao Zhang Q."/>
        </authorList>
    </citation>
    <scope>NUCLEOTIDE SEQUENCE</scope>
    <source>
        <strain evidence="3">TP-CH-4</strain>
    </source>
</reference>
<dbReference type="SUPFAM" id="SSF88659">
    <property type="entry name" value="Sigma3 and sigma4 domains of RNA polymerase sigma factors"/>
    <property type="match status" value="1"/>
</dbReference>
<dbReference type="InterPro" id="IPR007627">
    <property type="entry name" value="RNA_pol_sigma70_r2"/>
</dbReference>
<sequence length="413" mass="47378">MNRQELIPHLFRTEYSKIVSVLCKTFGFSQIALAEDIASETFLTATETWGLKGTPKNPRAWLYQVAKNKARDGFRHNKVFQQKIKPELEHRNTTSIELEIDLSEPNIKDSQLQMLFAICTPIISKEAQIALALRILCGFGVTEIAKAFLSNKETINKRLHRAKEKLRAAKIDLGIPHTIAIEERLDNVISVVYLLYNEGYYSTTSEINIRKELCIEAMRLSLLLLDHEPTNLPKTNALMALFCFHASRFEARSNKDGEQTLYFDQDIGAWDQELIKKGVAYLRLSSLGTAITKYHLEAVIAYQHTQPNDSKEKWGQILQLYNQLLQLRYSPIIALNRTYALSKAYGKQVALEQALKIDMKNNHFYHLLLAELYSDSDRKKQKDHLELAMVTATTDHEKKIILRKLDKAKQNGI</sequence>
<reference evidence="3" key="2">
    <citation type="submission" date="2020-03" db="EMBL/GenBank/DDBJ databases">
        <title>Flavobacteriaceae bacterium strain TP-CH-4, a member of the family Flavobacteriaceae isolated from a deep-sea seamount.</title>
        <authorList>
            <person name="Zhang D.-C."/>
        </authorList>
    </citation>
    <scope>NUCLEOTIDE SEQUENCE</scope>
    <source>
        <strain evidence="3">TP-CH-4</strain>
    </source>
</reference>
<feature type="domain" description="RNA polymerase sigma-70 region 2" evidence="1">
    <location>
        <begin position="14"/>
        <end position="78"/>
    </location>
</feature>
<dbReference type="InterPro" id="IPR014284">
    <property type="entry name" value="RNA_pol_sigma-70_dom"/>
</dbReference>
<evidence type="ECO:0000259" key="2">
    <source>
        <dbReference type="Pfam" id="PF20239"/>
    </source>
</evidence>
<dbReference type="Gene3D" id="1.10.10.10">
    <property type="entry name" value="Winged helix-like DNA-binding domain superfamily/Winged helix DNA-binding domain"/>
    <property type="match status" value="1"/>
</dbReference>
<dbReference type="InterPro" id="IPR013325">
    <property type="entry name" value="RNA_pol_sigma_r2"/>
</dbReference>
<dbReference type="NCBIfam" id="TIGR02937">
    <property type="entry name" value="sigma70-ECF"/>
    <property type="match status" value="1"/>
</dbReference>
<accession>A0A967EAI3</accession>
<evidence type="ECO:0000259" key="1">
    <source>
        <dbReference type="Pfam" id="PF04542"/>
    </source>
</evidence>
<name>A0A967EAI3_9FLAO</name>
<keyword evidence="4" id="KW-1185">Reference proteome</keyword>
<dbReference type="InterPro" id="IPR036388">
    <property type="entry name" value="WH-like_DNA-bd_sf"/>
</dbReference>
<comment type="caution">
    <text evidence="3">The sequence shown here is derived from an EMBL/GenBank/DDBJ whole genome shotgun (WGS) entry which is preliminary data.</text>
</comment>
<dbReference type="GO" id="GO:0006352">
    <property type="term" value="P:DNA-templated transcription initiation"/>
    <property type="evidence" value="ECO:0007669"/>
    <property type="project" value="InterPro"/>
</dbReference>
<dbReference type="Pfam" id="PF20239">
    <property type="entry name" value="DUF6596"/>
    <property type="match status" value="1"/>
</dbReference>
<dbReference type="EMBL" id="VIKU02000002">
    <property type="protein sequence ID" value="NHF59476.1"/>
    <property type="molecule type" value="Genomic_DNA"/>
</dbReference>
<feature type="domain" description="DUF6596" evidence="2">
    <location>
        <begin position="184"/>
        <end position="285"/>
    </location>
</feature>
<dbReference type="AlphaFoldDB" id="A0A967EAI3"/>
<dbReference type="Pfam" id="PF04542">
    <property type="entry name" value="Sigma70_r2"/>
    <property type="match status" value="1"/>
</dbReference>
<proteinExistence type="predicted"/>
<dbReference type="PANTHER" id="PTHR47756">
    <property type="entry name" value="BLL6612 PROTEIN-RELATED"/>
    <property type="match status" value="1"/>
</dbReference>
<dbReference type="Proteomes" id="UP000707206">
    <property type="component" value="Unassembled WGS sequence"/>
</dbReference>
<evidence type="ECO:0000313" key="3">
    <source>
        <dbReference type="EMBL" id="NHF59476.1"/>
    </source>
</evidence>
<dbReference type="Gene3D" id="1.10.1740.10">
    <property type="match status" value="1"/>
</dbReference>